<dbReference type="AlphaFoldDB" id="A0A0E9WP95"/>
<proteinExistence type="predicted"/>
<sequence length="38" mass="4238">MCYSLGTRITTATSLKQSTVCVGLCRFLFFPLTVHSRV</sequence>
<evidence type="ECO:0000313" key="1">
    <source>
        <dbReference type="EMBL" id="JAH92116.1"/>
    </source>
</evidence>
<protein>
    <submittedName>
        <fullName evidence="1">Uncharacterized protein</fullName>
    </submittedName>
</protein>
<reference evidence="1" key="2">
    <citation type="journal article" date="2015" name="Fish Shellfish Immunol.">
        <title>Early steps in the European eel (Anguilla anguilla)-Vibrio vulnificus interaction in the gills: Role of the RtxA13 toxin.</title>
        <authorList>
            <person name="Callol A."/>
            <person name="Pajuelo D."/>
            <person name="Ebbesson L."/>
            <person name="Teles M."/>
            <person name="MacKenzie S."/>
            <person name="Amaro C."/>
        </authorList>
    </citation>
    <scope>NUCLEOTIDE SEQUENCE</scope>
</reference>
<reference evidence="1" key="1">
    <citation type="submission" date="2014-11" db="EMBL/GenBank/DDBJ databases">
        <authorList>
            <person name="Amaro Gonzalez C."/>
        </authorList>
    </citation>
    <scope>NUCLEOTIDE SEQUENCE</scope>
</reference>
<accession>A0A0E9WP95</accession>
<organism evidence="1">
    <name type="scientific">Anguilla anguilla</name>
    <name type="common">European freshwater eel</name>
    <name type="synonym">Muraena anguilla</name>
    <dbReference type="NCBI Taxonomy" id="7936"/>
    <lineage>
        <taxon>Eukaryota</taxon>
        <taxon>Metazoa</taxon>
        <taxon>Chordata</taxon>
        <taxon>Craniata</taxon>
        <taxon>Vertebrata</taxon>
        <taxon>Euteleostomi</taxon>
        <taxon>Actinopterygii</taxon>
        <taxon>Neopterygii</taxon>
        <taxon>Teleostei</taxon>
        <taxon>Anguilliformes</taxon>
        <taxon>Anguillidae</taxon>
        <taxon>Anguilla</taxon>
    </lineage>
</organism>
<dbReference type="EMBL" id="GBXM01016461">
    <property type="protein sequence ID" value="JAH92116.1"/>
    <property type="molecule type" value="Transcribed_RNA"/>
</dbReference>
<name>A0A0E9WP95_ANGAN</name>